<accession>D6CNT3</accession>
<feature type="region of interest" description="Disordered" evidence="1">
    <location>
        <begin position="39"/>
        <end position="58"/>
    </location>
</feature>
<sequence>MSSPRRNSAGLIAASQHLTSIRSIAVRACCLPVQAHQHMTPHQGQDESATWLKSPDDRFALIHERPRRR</sequence>
<dbReference type="HOGENOM" id="CLU_2774643_0_0_4"/>
<reference key="1">
    <citation type="submission" date="2009-07" db="EMBL/GenBank/DDBJ databases">
        <authorList>
            <person name="Genoscope - CEA"/>
        </authorList>
    </citation>
    <scope>NUCLEOTIDE SEQUENCE</scope>
    <source>
        <strain>3As</strain>
    </source>
</reference>
<dbReference type="AlphaFoldDB" id="D6CNT3"/>
<dbReference type="KEGG" id="thi:THI_3629"/>
<gene>
    <name evidence="2" type="ordered locus">THI_3629</name>
</gene>
<evidence type="ECO:0000256" key="1">
    <source>
        <dbReference type="SAM" id="MobiDB-lite"/>
    </source>
</evidence>
<reference evidence="3" key="2">
    <citation type="journal article" date="2010" name="PLoS Genet.">
        <title>Structure, function, and evolution of the Thiomonas spp. genome.</title>
        <authorList>
            <person name="Arsene-Ploetze F."/>
            <person name="Koechler S."/>
            <person name="Marchal M."/>
            <person name="Coppee J.Y."/>
            <person name="Chandler M."/>
            <person name="Bonnefoy V."/>
            <person name="Brochier-Armanet C."/>
            <person name="Barakat M."/>
            <person name="Barbe V."/>
            <person name="Battaglia-Brunet F."/>
            <person name="Bruneel O."/>
            <person name="Bryan C.G."/>
            <person name="Cleiss-Arnold J."/>
            <person name="Cruveiller S."/>
            <person name="Erhardt M."/>
            <person name="Heinrich-Salmeron A."/>
            <person name="Hommais F."/>
            <person name="Joulian C."/>
            <person name="Krin E."/>
            <person name="Lieutaud A."/>
            <person name="Lievremont D."/>
            <person name="Michel C."/>
            <person name="Muller D."/>
            <person name="Ortet P."/>
            <person name="Proux C."/>
            <person name="Siguier P."/>
            <person name="Roche D."/>
            <person name="Rouy Z."/>
            <person name="Salvignol G."/>
            <person name="Slyemi D."/>
            <person name="Talla E."/>
            <person name="Weiss S."/>
            <person name="Weissenbach J."/>
            <person name="Medigue C."/>
            <person name="Bertin P.N."/>
        </authorList>
    </citation>
    <scope>NUCLEOTIDE SEQUENCE [LARGE SCALE GENOMIC DNA]</scope>
    <source>
        <strain evidence="3">DSM 22701 / CIP 110005 / 3As</strain>
    </source>
</reference>
<protein>
    <submittedName>
        <fullName evidence="2">Uncharacterized protein</fullName>
    </submittedName>
</protein>
<dbReference type="EMBL" id="FP475956">
    <property type="protein sequence ID" value="CAZ90211.1"/>
    <property type="molecule type" value="Genomic_DNA"/>
</dbReference>
<name>D6CNT3_THIA3</name>
<proteinExistence type="predicted"/>
<evidence type="ECO:0000313" key="3">
    <source>
        <dbReference type="Proteomes" id="UP000002372"/>
    </source>
</evidence>
<evidence type="ECO:0000313" key="2">
    <source>
        <dbReference type="EMBL" id="CAZ90211.1"/>
    </source>
</evidence>
<organism evidence="2 3">
    <name type="scientific">Thiomonas arsenitoxydans (strain DSM 22701 / CIP 110005 / 3As)</name>
    <dbReference type="NCBI Taxonomy" id="426114"/>
    <lineage>
        <taxon>Bacteria</taxon>
        <taxon>Pseudomonadati</taxon>
        <taxon>Pseudomonadota</taxon>
        <taxon>Betaproteobacteria</taxon>
        <taxon>Burkholderiales</taxon>
        <taxon>Thiomonas</taxon>
    </lineage>
</organism>
<dbReference type="Proteomes" id="UP000002372">
    <property type="component" value="Chromosome"/>
</dbReference>